<comment type="caution">
    <text evidence="3">The sequence shown here is derived from an EMBL/GenBank/DDBJ whole genome shotgun (WGS) entry which is preliminary data.</text>
</comment>
<organism evidence="3 4">
    <name type="scientific">Cereibacter sphaeroides</name>
    <name type="common">Rhodobacter sphaeroides</name>
    <dbReference type="NCBI Taxonomy" id="1063"/>
    <lineage>
        <taxon>Bacteria</taxon>
        <taxon>Pseudomonadati</taxon>
        <taxon>Pseudomonadota</taxon>
        <taxon>Alphaproteobacteria</taxon>
        <taxon>Rhodobacterales</taxon>
        <taxon>Paracoccaceae</taxon>
        <taxon>Cereibacter</taxon>
    </lineage>
</organism>
<name>A0A2W5S070_CERSP</name>
<protein>
    <submittedName>
        <fullName evidence="3">Uncharacterized protein</fullName>
    </submittedName>
</protein>
<feature type="region of interest" description="Disordered" evidence="1">
    <location>
        <begin position="24"/>
        <end position="55"/>
    </location>
</feature>
<evidence type="ECO:0000256" key="1">
    <source>
        <dbReference type="SAM" id="MobiDB-lite"/>
    </source>
</evidence>
<reference evidence="3 4" key="1">
    <citation type="submission" date="2017-08" db="EMBL/GenBank/DDBJ databases">
        <title>Infants hospitalized years apart are colonized by the same room-sourced microbial strains.</title>
        <authorList>
            <person name="Brooks B."/>
            <person name="Olm M.R."/>
            <person name="Firek B.A."/>
            <person name="Baker R."/>
            <person name="Thomas B.C."/>
            <person name="Morowitz M.J."/>
            <person name="Banfield J.F."/>
        </authorList>
    </citation>
    <scope>NUCLEOTIDE SEQUENCE [LARGE SCALE GENOMIC DNA]</scope>
    <source>
        <strain evidence="3">S2_003_000_R2_11</strain>
    </source>
</reference>
<dbReference type="AlphaFoldDB" id="A0A2W5S070"/>
<proteinExistence type="predicted"/>
<evidence type="ECO:0000313" key="3">
    <source>
        <dbReference type="EMBL" id="PZQ94492.1"/>
    </source>
</evidence>
<dbReference type="Proteomes" id="UP000248975">
    <property type="component" value="Unassembled WGS sequence"/>
</dbReference>
<keyword evidence="2" id="KW-0732">Signal</keyword>
<evidence type="ECO:0000256" key="2">
    <source>
        <dbReference type="SAM" id="SignalP"/>
    </source>
</evidence>
<evidence type="ECO:0000313" key="4">
    <source>
        <dbReference type="Proteomes" id="UP000248975"/>
    </source>
</evidence>
<dbReference type="EMBL" id="QFQS01000020">
    <property type="protein sequence ID" value="PZQ94492.1"/>
    <property type="molecule type" value="Genomic_DNA"/>
</dbReference>
<accession>A0A2W5S070</accession>
<gene>
    <name evidence="3" type="ORF">DI533_22075</name>
</gene>
<sequence>MLRLRAGMLLAAIFLAPANAPAEHLADPPSDSAHRAAGTAGAGSQFISGSQQPRPGFAPELAERPMIVSAIGWDAPEIERSTGALVAAGVDGRQNWRWNLARYYIGVNRGSEAAGLLALMAQDDPDLPLVPVYRLAAGVAAAQADHAQEGLASLNHAMLVNNPEACAWRMRLLSSEGAATAALAELPCARTALIGRKGAALRPFLLAATRAAIATGDNHRAQQWLRQLGDGDAEANLLRGKAMLQSGQAQEGRLRLARVGLSGDQRQRIEAELSAMEAEVAAGRLLTADAVKRLDHICFTWRGDALEERALHLRYQQAEHRHDMRGQLSAGATLLRYHAVGKETGPMMAALQQQLRQLLGPSNNLPLVQAAGLFWDYRDLAPNGAEGDSMVNQLATQLQMAGLYERAAELLTYQMKARAQDIAKGPLAERIAMLQALSGRPDLAMRTLRETDGIAYPDSMRWSRQRLQAVILHLMGKDDAARAILADTPGGEGVEAEIAWQGKDWARLAGAASPSGARGILTEIDQTLVLRQAVAMAMLGRENDLAHLRTRYAGSFKGAVTREAFDLLTGPIDGLKPEAIARAMAAIPTASPAGELADLFELGRS</sequence>
<feature type="chain" id="PRO_5016154393" evidence="2">
    <location>
        <begin position="23"/>
        <end position="605"/>
    </location>
</feature>
<feature type="signal peptide" evidence="2">
    <location>
        <begin position="1"/>
        <end position="22"/>
    </location>
</feature>